<gene>
    <name evidence="3" type="ORF">PYH38_004112</name>
</gene>
<reference evidence="3 4" key="1">
    <citation type="submission" date="2023-03" db="EMBL/GenBank/DDBJ databases">
        <authorList>
            <person name="Kaur S."/>
            <person name="Espinosa-Saiz D."/>
            <person name="Velazquez E."/>
            <person name="Menendez E."/>
            <person name="diCenzo G.C."/>
        </authorList>
    </citation>
    <scope>NUCLEOTIDE SEQUENCE [LARGE SCALE GENOMIC DNA]</scope>
    <source>
        <strain evidence="3 4">LMG 27395</strain>
    </source>
</reference>
<feature type="transmembrane region" description="Helical" evidence="1">
    <location>
        <begin position="764"/>
        <end position="780"/>
    </location>
</feature>
<dbReference type="SUPFAM" id="SSF47336">
    <property type="entry name" value="ACP-like"/>
    <property type="match status" value="1"/>
</dbReference>
<keyword evidence="1" id="KW-1133">Transmembrane helix</keyword>
<dbReference type="Gene3D" id="3.40.50.12780">
    <property type="entry name" value="N-terminal domain of ligase-like"/>
    <property type="match status" value="2"/>
</dbReference>
<protein>
    <submittedName>
        <fullName evidence="3">AMP-binding protein</fullName>
    </submittedName>
</protein>
<proteinExistence type="predicted"/>
<dbReference type="PROSITE" id="PS00012">
    <property type="entry name" value="PHOSPHOPANTETHEINE"/>
    <property type="match status" value="1"/>
</dbReference>
<accession>A0ABY8CTC6</accession>
<feature type="transmembrane region" description="Helical" evidence="1">
    <location>
        <begin position="572"/>
        <end position="590"/>
    </location>
</feature>
<feature type="transmembrane region" description="Helical" evidence="1">
    <location>
        <begin position="712"/>
        <end position="732"/>
    </location>
</feature>
<evidence type="ECO:0000256" key="1">
    <source>
        <dbReference type="SAM" id="Phobius"/>
    </source>
</evidence>
<dbReference type="InterPro" id="IPR006162">
    <property type="entry name" value="Ppantetheine_attach_site"/>
</dbReference>
<evidence type="ECO:0000313" key="4">
    <source>
        <dbReference type="Proteomes" id="UP001235547"/>
    </source>
</evidence>
<dbReference type="InterPro" id="IPR045851">
    <property type="entry name" value="AMP-bd_C_sf"/>
</dbReference>
<evidence type="ECO:0000313" key="3">
    <source>
        <dbReference type="EMBL" id="WEX81900.1"/>
    </source>
</evidence>
<dbReference type="RefSeq" id="WP_280732653.1">
    <property type="nucleotide sequence ID" value="NZ_CP120368.1"/>
</dbReference>
<dbReference type="PANTHER" id="PTHR43767">
    <property type="entry name" value="LONG-CHAIN-FATTY-ACID--COA LIGASE"/>
    <property type="match status" value="1"/>
</dbReference>
<dbReference type="Gene3D" id="3.30.300.30">
    <property type="match status" value="1"/>
</dbReference>
<feature type="domain" description="AMP-dependent synthetase/ligase" evidence="2">
    <location>
        <begin position="123"/>
        <end position="338"/>
    </location>
</feature>
<dbReference type="Pfam" id="PF00501">
    <property type="entry name" value="AMP-binding"/>
    <property type="match status" value="1"/>
</dbReference>
<feature type="transmembrane region" description="Helical" evidence="1">
    <location>
        <begin position="739"/>
        <end position="758"/>
    </location>
</feature>
<feature type="transmembrane region" description="Helical" evidence="1">
    <location>
        <begin position="825"/>
        <end position="844"/>
    </location>
</feature>
<dbReference type="EMBL" id="CP120371">
    <property type="protein sequence ID" value="WEX81900.1"/>
    <property type="molecule type" value="Genomic_DNA"/>
</dbReference>
<dbReference type="InterPro" id="IPR050237">
    <property type="entry name" value="ATP-dep_AMP-bd_enzyme"/>
</dbReference>
<dbReference type="Proteomes" id="UP001235547">
    <property type="component" value="Chromosome 1"/>
</dbReference>
<dbReference type="PANTHER" id="PTHR43767:SF1">
    <property type="entry name" value="NONRIBOSOMAL PEPTIDE SYNTHASE PES1 (EUROFUNG)-RELATED"/>
    <property type="match status" value="1"/>
</dbReference>
<keyword evidence="4" id="KW-1185">Reference proteome</keyword>
<evidence type="ECO:0000259" key="2">
    <source>
        <dbReference type="Pfam" id="PF00501"/>
    </source>
</evidence>
<dbReference type="SUPFAM" id="SSF56801">
    <property type="entry name" value="Acetyl-CoA synthetase-like"/>
    <property type="match status" value="1"/>
</dbReference>
<dbReference type="InterPro" id="IPR000873">
    <property type="entry name" value="AMP-dep_synth/lig_dom"/>
</dbReference>
<feature type="transmembrane region" description="Helical" evidence="1">
    <location>
        <begin position="685"/>
        <end position="706"/>
    </location>
</feature>
<feature type="transmembrane region" description="Helical" evidence="1">
    <location>
        <begin position="611"/>
        <end position="632"/>
    </location>
</feature>
<dbReference type="InterPro" id="IPR042099">
    <property type="entry name" value="ANL_N_sf"/>
</dbReference>
<organism evidence="3 4">
    <name type="scientific">Sinorhizobium numidicum</name>
    <dbReference type="NCBI Taxonomy" id="680248"/>
    <lineage>
        <taxon>Bacteria</taxon>
        <taxon>Pseudomonadati</taxon>
        <taxon>Pseudomonadota</taxon>
        <taxon>Alphaproteobacteria</taxon>
        <taxon>Hyphomicrobiales</taxon>
        <taxon>Rhizobiaceae</taxon>
        <taxon>Sinorhizobium/Ensifer group</taxon>
        <taxon>Sinorhizobium</taxon>
    </lineage>
</organism>
<sequence>MEVALSAGEFSISTLFAANLTVHGDRPALLMPGGRIVSYRELAERVDRQASQWRGRRGLAMIEADLSEHAVVAYLAALKAGHAVAMQSLNSMDADRQILKPEFCYSRFDGRWRLERLEGATEALHPDLAVLLSTSGSTGHGKCVRLSAANIQSNAQAIAAYLGLTASDRSCLVLPIHYSYGLSVLNAHLAVGASVYVPGGSILDEAFLDGLAKSGSTNLSGVPYSYDLLEKVGFRERDFPDLRFMTVAGGRPAPEMIRRYNEHLARRGALFFAMYGQTEATARIAYVPPDRLAGREDRIGIAISGGSLTIEDDQGRLIAAAETPGELVYRGPNVMMGYAGSRADLARGAELAELRTGDLAVRDAEGFFRIVGRTKRISKIAGLRIGHDSLEAALERRGIAAAVIGDDACIHAFYAATPGSGRPSPEEVRRILVAASGLTLMQIKVSCVDELPRLPSGKVDYRRLQDQAEERVRTDHGDGIASLFDQLFYPKKVQPGDSFLSLGGDSLRFVQLSVGLEKVLGEVPEAWEKMTVATLATLQKRETKGRQIGSDLMIRALAILLVVLHHETLWPIPGGSAAMVILAGFGLARFQVRALLSGAVLQILRPLGQILVPYYLIVAGYALGWGQVPWASVFLVGNFGFADPERHDMVPYLYWFIEAYCQMLVVFAAVFAVPFVRRAGQAKPFAVGMMLFAAALAARLALPLFVDIGNRQIFALPWVFYLAVLGWCAAVAETTFQRVMLMLAGTGAFLFFGLYEGVWIGTKIKYLLQIVVLATLLFLPRIRVPKWAIRMILPLSAAGFHIYLLHRFVPELLLLPMRPLLSPTVYSSCALVGGVGLGLVIWTAHQRLLQLLARSEGRRRPLDALRQLAGRLRFGRDGFLLPQPEMAVADQQN</sequence>
<feature type="transmembrane region" description="Helical" evidence="1">
    <location>
        <begin position="787"/>
        <end position="805"/>
    </location>
</feature>
<keyword evidence="1" id="KW-0812">Transmembrane</keyword>
<dbReference type="InterPro" id="IPR036736">
    <property type="entry name" value="ACP-like_sf"/>
</dbReference>
<feature type="transmembrane region" description="Helical" evidence="1">
    <location>
        <begin position="652"/>
        <end position="673"/>
    </location>
</feature>
<keyword evidence="1" id="KW-0472">Membrane</keyword>
<name>A0ABY8CTC6_9HYPH</name>